<organism evidence="3 4">
    <name type="scientific">Selenomonas ruminantium subsp. lactilytica (strain NBRC 103574 / TAM6421)</name>
    <dbReference type="NCBI Taxonomy" id="927704"/>
    <lineage>
        <taxon>Bacteria</taxon>
        <taxon>Bacillati</taxon>
        <taxon>Bacillota</taxon>
        <taxon>Negativicutes</taxon>
        <taxon>Selenomonadales</taxon>
        <taxon>Selenomonadaceae</taxon>
        <taxon>Selenomonas</taxon>
    </lineage>
</organism>
<feature type="domain" description="Autotransporter" evidence="2">
    <location>
        <begin position="952"/>
        <end position="1220"/>
    </location>
</feature>
<dbReference type="SMART" id="SM00869">
    <property type="entry name" value="Autotransporter"/>
    <property type="match status" value="1"/>
</dbReference>
<geneLocation type="plasmid" evidence="3 4">
    <name>pSRC1</name>
</geneLocation>
<feature type="signal peptide" evidence="1">
    <location>
        <begin position="1"/>
        <end position="25"/>
    </location>
</feature>
<keyword evidence="3" id="KW-0614">Plasmid</keyword>
<dbReference type="EMBL" id="AP012299">
    <property type="protein sequence ID" value="BAL84852.1"/>
    <property type="molecule type" value="Genomic_DNA"/>
</dbReference>
<sequence>MRKSQKLAILAALTAGLNFCGHVEAYDSDSVDFGGRQFIDFAFLNTGEKISNITDDSGSGYALPLSLRDAIKSATTYWSEMLGPRSGFTSPWQIIVVTQDNYQNANAITASIKDGTMVNDNYVAQMLQGKMNLDYLDIEKLKTDTTDKVGTYAFSSISIGQHFGANRDGAPEGWWVDSDTVLPINEQAADFVGCFRHELVHALGVSASTEYCDWNGKAVKEKVTYVDGVSTLALARFTNTEDEDFWNLHLVDQNGNHGKPGMMIVTTEGFNLLKAKNPDLKESDCFIVDLGNFAYFVGDNVTDALAGATFNGVSGIPTNAFEMKRDGSAYKQDFEGSHFQTAGVQSHRFYTNYTTFMEVELAALQDLGYDFDRKAYFGRSVYGNGLTIDNTQGYSARNSDGTAYLENTYSQVPLGIGLHVYGANNNITQSADILTQGVGATGIRVDGEGNTINVPASIEIHGDGYRGKGILFAYGRQQNLNLAGNVTANGTGGNAVEFNFGSSSNGALDEYRGSYIRYSRGVSAYTGEITKAENKVLNDMNSNTYNASADELKGELITDFNLSGKISGSENAIYIGRNAFVKNINVNKGAEISGAITSDWKHFSEEQGIFDTEKNTTYQEQNRDTNEVETKNGIIKPLLIQYNGGEYAYADYIPDLVTNLNFDMQDGAMLYQGNVSGSDNMKMNVKSGNLVYMGTADVVHLNVSKGAGLFGGTYTVNDMTSRMAEGFSDETTGKFINHGTIGAYSADTSMSITGNLVSDGTLSAYGGGSQGNISVSGTANLEGSTISATNALPDENLNVLKAGTLIGNLANPDGKPCAVTGMLSTTGFIEGNTLKVRTHSANNLGEMTAEQADAYDAMDAMQKSLVGDTRRNEMRNLYSLSPSAAKHALTGIGSSAAPQMASLVQQSTVAGRVISDRLSTAFSTRPAEVTVPVSHFADDGDEKGIKMSTDLPMAQDNNAWVKFTKNWGNLRGGTNYHGSAISGGYDRLLNDNWRGGVFVSYQSTGFGADSGKGSIYDTRFGVYAGYHKNAADAYLYADYGWIRNKLHRSIGTLGLSTEAQYDSQLAEIGGEYKYDLHANDGRTWHVSPYTNLQLSWLNQKAYAENGAGIFNQHVSGQHNTYFAGQLGVELKRYLKCGSYGMRLGVKHAFAGADPELSFSYEGNDSRFYTLRNNQDRTHFMLALSGETEFAKGWFLDGEAQLQKGAHDKDIFASVQLKRVW</sequence>
<reference evidence="3 4" key="1">
    <citation type="submission" date="2011-10" db="EMBL/GenBank/DDBJ databases">
        <title>Whole genome sequence of Selenomonas ruminantium subsp. lactilytica TAM6421.</title>
        <authorList>
            <person name="Oguchi A."/>
            <person name="Ankai A."/>
            <person name="Kaneko J."/>
            <person name="Yamada-Narita S."/>
            <person name="Fukui S."/>
            <person name="Takahashi M."/>
            <person name="Onodera T."/>
            <person name="Kojima S."/>
            <person name="Fushimi T."/>
            <person name="Abe N."/>
            <person name="Kamio Y."/>
            <person name="Yamazaki S."/>
            <person name="Fujita N."/>
        </authorList>
    </citation>
    <scope>NUCLEOTIDE SEQUENCE [LARGE SCALE GENOMIC DNA]</scope>
    <source>
        <strain evidence="4">NBRC 103574 / TAM6421</strain>
        <plasmid evidence="3 4">pSRC1</plasmid>
    </source>
</reference>
<dbReference type="InterPro" id="IPR036709">
    <property type="entry name" value="Autotransporte_beta_dom_sf"/>
</dbReference>
<dbReference type="KEGG" id="sri:SELR_pSRC100450"/>
<dbReference type="InterPro" id="IPR005546">
    <property type="entry name" value="Autotransporte_beta"/>
</dbReference>
<dbReference type="HOGENOM" id="CLU_009848_0_0_9"/>
<keyword evidence="1" id="KW-0732">Signal</keyword>
<dbReference type="PATRIC" id="fig|927704.6.peg.2964"/>
<dbReference type="Proteomes" id="UP000007887">
    <property type="component" value="Plasmid pSRC1"/>
</dbReference>
<feature type="chain" id="PRO_5003628326" description="Autotransporter domain-containing protein" evidence="1">
    <location>
        <begin position="26"/>
        <end position="1220"/>
    </location>
</feature>
<dbReference type="AlphaFoldDB" id="I0GVR5"/>
<accession>I0GVR5</accession>
<dbReference type="PROSITE" id="PS51208">
    <property type="entry name" value="AUTOTRANSPORTER"/>
    <property type="match status" value="1"/>
</dbReference>
<dbReference type="OrthoDB" id="1659871at2"/>
<evidence type="ECO:0000313" key="4">
    <source>
        <dbReference type="Proteomes" id="UP000007887"/>
    </source>
</evidence>
<evidence type="ECO:0000256" key="1">
    <source>
        <dbReference type="SAM" id="SignalP"/>
    </source>
</evidence>
<dbReference type="SUPFAM" id="SSF103515">
    <property type="entry name" value="Autotransporter"/>
    <property type="match status" value="1"/>
</dbReference>
<evidence type="ECO:0000313" key="3">
    <source>
        <dbReference type="EMBL" id="BAL84852.1"/>
    </source>
</evidence>
<dbReference type="RefSeq" id="WP_014431063.1">
    <property type="nucleotide sequence ID" value="NC_017078.1"/>
</dbReference>
<dbReference type="Pfam" id="PF03797">
    <property type="entry name" value="Autotransporter"/>
    <property type="match status" value="1"/>
</dbReference>
<proteinExistence type="predicted"/>
<dbReference type="Gene3D" id="2.40.128.130">
    <property type="entry name" value="Autotransporter beta-domain"/>
    <property type="match status" value="1"/>
</dbReference>
<evidence type="ECO:0000259" key="2">
    <source>
        <dbReference type="PROSITE" id="PS51208"/>
    </source>
</evidence>
<protein>
    <recommendedName>
        <fullName evidence="2">Autotransporter domain-containing protein</fullName>
    </recommendedName>
</protein>
<name>I0GVR5_SELRL</name>
<gene>
    <name evidence="3" type="ordered locus">SELR_pSRC100450</name>
</gene>